<proteinExistence type="inferred from homology"/>
<dbReference type="Proteomes" id="UP000614469">
    <property type="component" value="Unassembled WGS sequence"/>
</dbReference>
<name>A0A8J6NFR9_9CHLR</name>
<dbReference type="SUPFAM" id="SSF52833">
    <property type="entry name" value="Thioredoxin-like"/>
    <property type="match status" value="1"/>
</dbReference>
<evidence type="ECO:0000256" key="3">
    <source>
        <dbReference type="ARBA" id="ARBA00013017"/>
    </source>
</evidence>
<dbReference type="FunFam" id="3.40.30.10:FF:000007">
    <property type="entry name" value="Thioredoxin-dependent thiol peroxidase"/>
    <property type="match status" value="1"/>
</dbReference>
<keyword evidence="6" id="KW-0560">Oxidoreductase</keyword>
<keyword evidence="4" id="KW-0575">Peroxidase</keyword>
<dbReference type="Pfam" id="PF00578">
    <property type="entry name" value="AhpC-TSA"/>
    <property type="match status" value="1"/>
</dbReference>
<dbReference type="PANTHER" id="PTHR42801:SF4">
    <property type="entry name" value="AHPC_TSA FAMILY PROTEIN"/>
    <property type="match status" value="1"/>
</dbReference>
<protein>
    <recommendedName>
        <fullName evidence="3">thioredoxin-dependent peroxiredoxin</fullName>
        <ecNumber evidence="3">1.11.1.24</ecNumber>
    </recommendedName>
    <alternativeName>
        <fullName evidence="11">Bacterioferritin comigratory protein</fullName>
    </alternativeName>
    <alternativeName>
        <fullName evidence="9">Thioredoxin peroxidase</fullName>
    </alternativeName>
</protein>
<dbReference type="PROSITE" id="PS51352">
    <property type="entry name" value="THIOREDOXIN_2"/>
    <property type="match status" value="1"/>
</dbReference>
<evidence type="ECO:0000256" key="4">
    <source>
        <dbReference type="ARBA" id="ARBA00022559"/>
    </source>
</evidence>
<dbReference type="Gene3D" id="3.40.30.10">
    <property type="entry name" value="Glutaredoxin"/>
    <property type="match status" value="1"/>
</dbReference>
<dbReference type="EMBL" id="JACNJN010000074">
    <property type="protein sequence ID" value="MBC8334643.1"/>
    <property type="molecule type" value="Genomic_DNA"/>
</dbReference>
<comment type="catalytic activity">
    <reaction evidence="12">
        <text>a hydroperoxide + [thioredoxin]-dithiol = an alcohol + [thioredoxin]-disulfide + H2O</text>
        <dbReference type="Rhea" id="RHEA:62620"/>
        <dbReference type="Rhea" id="RHEA-COMP:10698"/>
        <dbReference type="Rhea" id="RHEA-COMP:10700"/>
        <dbReference type="ChEBI" id="CHEBI:15377"/>
        <dbReference type="ChEBI" id="CHEBI:29950"/>
        <dbReference type="ChEBI" id="CHEBI:30879"/>
        <dbReference type="ChEBI" id="CHEBI:35924"/>
        <dbReference type="ChEBI" id="CHEBI:50058"/>
        <dbReference type="EC" id="1.11.1.24"/>
    </reaction>
</comment>
<evidence type="ECO:0000256" key="9">
    <source>
        <dbReference type="ARBA" id="ARBA00032824"/>
    </source>
</evidence>
<evidence type="ECO:0000256" key="10">
    <source>
        <dbReference type="ARBA" id="ARBA00038489"/>
    </source>
</evidence>
<dbReference type="PANTHER" id="PTHR42801">
    <property type="entry name" value="THIOREDOXIN-DEPENDENT PEROXIDE REDUCTASE"/>
    <property type="match status" value="1"/>
</dbReference>
<evidence type="ECO:0000256" key="11">
    <source>
        <dbReference type="ARBA" id="ARBA00041373"/>
    </source>
</evidence>
<dbReference type="AlphaFoldDB" id="A0A8J6NFR9"/>
<comment type="caution">
    <text evidence="15">The sequence shown here is derived from an EMBL/GenBank/DDBJ whole genome shotgun (WGS) entry which is preliminary data.</text>
</comment>
<evidence type="ECO:0000256" key="2">
    <source>
        <dbReference type="ARBA" id="ARBA00011245"/>
    </source>
</evidence>
<accession>A0A8J6NFR9</accession>
<sequence>MLNIGDKAPDFTLPDENGKMVSLSDYSGKWLVVYFYPKDDTPGCTKEACDFTDSKNEFAGLNAEIVGISRDDADAHQKFMSKYNLGISLLSDPDHSVHEAYGGWGTKINYGEEIVGVIRSTFIVSPDGKIAALWKKVNVRVTQPDGEVKHADKVREKLAELRA</sequence>
<organism evidence="15 16">
    <name type="scientific">Candidatus Desulfolinea nitratireducens</name>
    <dbReference type="NCBI Taxonomy" id="2841698"/>
    <lineage>
        <taxon>Bacteria</taxon>
        <taxon>Bacillati</taxon>
        <taxon>Chloroflexota</taxon>
        <taxon>Anaerolineae</taxon>
        <taxon>Anaerolineales</taxon>
        <taxon>Anaerolineales incertae sedis</taxon>
        <taxon>Candidatus Desulfolinea</taxon>
    </lineage>
</organism>
<evidence type="ECO:0000256" key="6">
    <source>
        <dbReference type="ARBA" id="ARBA00023002"/>
    </source>
</evidence>
<reference evidence="15 16" key="1">
    <citation type="submission" date="2020-08" db="EMBL/GenBank/DDBJ databases">
        <title>Bridging the membrane lipid divide: bacteria of the FCB group superphylum have the potential to synthesize archaeal ether lipids.</title>
        <authorList>
            <person name="Villanueva L."/>
            <person name="Von Meijenfeldt F.A.B."/>
            <person name="Westbye A.B."/>
            <person name="Yadav S."/>
            <person name="Hopmans E.C."/>
            <person name="Dutilh B.E."/>
            <person name="Sinninghe Damste J.S."/>
        </authorList>
    </citation>
    <scope>NUCLEOTIDE SEQUENCE [LARGE SCALE GENOMIC DNA]</scope>
    <source>
        <strain evidence="15">NIOZ-UU36</strain>
    </source>
</reference>
<evidence type="ECO:0000313" key="16">
    <source>
        <dbReference type="Proteomes" id="UP000614469"/>
    </source>
</evidence>
<keyword evidence="7" id="KW-1015">Disulfide bond</keyword>
<keyword evidence="5" id="KW-0049">Antioxidant</keyword>
<dbReference type="InterPro" id="IPR013766">
    <property type="entry name" value="Thioredoxin_domain"/>
</dbReference>
<dbReference type="GO" id="GO:0034599">
    <property type="term" value="P:cellular response to oxidative stress"/>
    <property type="evidence" value="ECO:0007669"/>
    <property type="project" value="TreeGrafter"/>
</dbReference>
<dbReference type="InterPro" id="IPR050924">
    <property type="entry name" value="Peroxiredoxin_BCP/PrxQ"/>
</dbReference>
<dbReference type="InterPro" id="IPR036249">
    <property type="entry name" value="Thioredoxin-like_sf"/>
</dbReference>
<dbReference type="GO" id="GO:0008379">
    <property type="term" value="F:thioredoxin peroxidase activity"/>
    <property type="evidence" value="ECO:0007669"/>
    <property type="project" value="TreeGrafter"/>
</dbReference>
<evidence type="ECO:0000256" key="12">
    <source>
        <dbReference type="ARBA" id="ARBA00049091"/>
    </source>
</evidence>
<dbReference type="PIRSF" id="PIRSF000239">
    <property type="entry name" value="AHPC"/>
    <property type="match status" value="1"/>
</dbReference>
<comment type="similarity">
    <text evidence="10">Belongs to the peroxiredoxin family. BCP/PrxQ subfamily.</text>
</comment>
<dbReference type="GO" id="GO:0005737">
    <property type="term" value="C:cytoplasm"/>
    <property type="evidence" value="ECO:0007669"/>
    <property type="project" value="TreeGrafter"/>
</dbReference>
<evidence type="ECO:0000256" key="13">
    <source>
        <dbReference type="PIRSR" id="PIRSR000239-1"/>
    </source>
</evidence>
<gene>
    <name evidence="15" type="ORF">H8E29_05210</name>
</gene>
<dbReference type="CDD" id="cd03017">
    <property type="entry name" value="PRX_BCP"/>
    <property type="match status" value="1"/>
</dbReference>
<dbReference type="InterPro" id="IPR024706">
    <property type="entry name" value="Peroxiredoxin_AhpC-typ"/>
</dbReference>
<evidence type="ECO:0000256" key="8">
    <source>
        <dbReference type="ARBA" id="ARBA00023284"/>
    </source>
</evidence>
<dbReference type="GO" id="GO:0045454">
    <property type="term" value="P:cell redox homeostasis"/>
    <property type="evidence" value="ECO:0007669"/>
    <property type="project" value="TreeGrafter"/>
</dbReference>
<evidence type="ECO:0000313" key="15">
    <source>
        <dbReference type="EMBL" id="MBC8334643.1"/>
    </source>
</evidence>
<feature type="active site" description="Cysteine sulfenic acid (-SOH) intermediate; for peroxidase activity" evidence="13">
    <location>
        <position position="44"/>
    </location>
</feature>
<keyword evidence="8" id="KW-0676">Redox-active center</keyword>
<dbReference type="InterPro" id="IPR000866">
    <property type="entry name" value="AhpC/TSA"/>
</dbReference>
<evidence type="ECO:0000256" key="1">
    <source>
        <dbReference type="ARBA" id="ARBA00003330"/>
    </source>
</evidence>
<evidence type="ECO:0000256" key="5">
    <source>
        <dbReference type="ARBA" id="ARBA00022862"/>
    </source>
</evidence>
<dbReference type="EC" id="1.11.1.24" evidence="3"/>
<feature type="domain" description="Thioredoxin" evidence="14">
    <location>
        <begin position="2"/>
        <end position="163"/>
    </location>
</feature>
<evidence type="ECO:0000259" key="14">
    <source>
        <dbReference type="PROSITE" id="PS51352"/>
    </source>
</evidence>
<comment type="subunit">
    <text evidence="2">Monomer.</text>
</comment>
<comment type="function">
    <text evidence="1">Thiol-specific peroxidase that catalyzes the reduction of hydrogen peroxide and organic hydroperoxides to water and alcohols, respectively. Plays a role in cell protection against oxidative stress by detoxifying peroxides and as sensor of hydrogen peroxide-mediated signaling events.</text>
</comment>
<evidence type="ECO:0000256" key="7">
    <source>
        <dbReference type="ARBA" id="ARBA00023157"/>
    </source>
</evidence>